<dbReference type="OrthoDB" id="3527137at2759"/>
<evidence type="ECO:0000259" key="1">
    <source>
        <dbReference type="Pfam" id="PF24968"/>
    </source>
</evidence>
<accession>A0A165DSB9</accession>
<organism evidence="2 3">
    <name type="scientific">Calocera cornea HHB12733</name>
    <dbReference type="NCBI Taxonomy" id="1353952"/>
    <lineage>
        <taxon>Eukaryota</taxon>
        <taxon>Fungi</taxon>
        <taxon>Dikarya</taxon>
        <taxon>Basidiomycota</taxon>
        <taxon>Agaricomycotina</taxon>
        <taxon>Dacrymycetes</taxon>
        <taxon>Dacrymycetales</taxon>
        <taxon>Dacrymycetaceae</taxon>
        <taxon>Calocera</taxon>
    </lineage>
</organism>
<protein>
    <recommendedName>
        <fullName evidence="1">DUF7770 domain-containing protein</fullName>
    </recommendedName>
</protein>
<dbReference type="EMBL" id="KV424037">
    <property type="protein sequence ID" value="KZT53443.1"/>
    <property type="molecule type" value="Genomic_DNA"/>
</dbReference>
<sequence>MPPQIQYEDGVNAVLPLKCDRILVYCTYNAYSATDTRVLPNRWHLSACGGDQSITIDCFPRNNRARKCVIVVSTDTPSLHTDPNIGRVITIPVTRSCSLQGVVNYVIERGRARYRFAASGRGTRHWIRTVVGDLEDEGFVARGAWETVDLTMMDVHWSATQKAWCDVVCGNFYSIEAESDPE</sequence>
<dbReference type="InParanoid" id="A0A165DSB9"/>
<feature type="domain" description="DUF7770" evidence="1">
    <location>
        <begin position="22"/>
        <end position="173"/>
    </location>
</feature>
<dbReference type="STRING" id="1353952.A0A165DSB9"/>
<proteinExistence type="predicted"/>
<dbReference type="Pfam" id="PF24968">
    <property type="entry name" value="DUF7770"/>
    <property type="match status" value="1"/>
</dbReference>
<dbReference type="InterPro" id="IPR056672">
    <property type="entry name" value="DUF7770"/>
</dbReference>
<dbReference type="Proteomes" id="UP000076842">
    <property type="component" value="Unassembled WGS sequence"/>
</dbReference>
<evidence type="ECO:0000313" key="3">
    <source>
        <dbReference type="Proteomes" id="UP000076842"/>
    </source>
</evidence>
<gene>
    <name evidence="2" type="ORF">CALCODRAFT_51392</name>
</gene>
<keyword evidence="3" id="KW-1185">Reference proteome</keyword>
<evidence type="ECO:0000313" key="2">
    <source>
        <dbReference type="EMBL" id="KZT53443.1"/>
    </source>
</evidence>
<reference evidence="2 3" key="1">
    <citation type="journal article" date="2016" name="Mol. Biol. Evol.">
        <title>Comparative Genomics of Early-Diverging Mushroom-Forming Fungi Provides Insights into the Origins of Lignocellulose Decay Capabilities.</title>
        <authorList>
            <person name="Nagy L.G."/>
            <person name="Riley R."/>
            <person name="Tritt A."/>
            <person name="Adam C."/>
            <person name="Daum C."/>
            <person name="Floudas D."/>
            <person name="Sun H."/>
            <person name="Yadav J.S."/>
            <person name="Pangilinan J."/>
            <person name="Larsson K.H."/>
            <person name="Matsuura K."/>
            <person name="Barry K."/>
            <person name="Labutti K."/>
            <person name="Kuo R."/>
            <person name="Ohm R.A."/>
            <person name="Bhattacharya S.S."/>
            <person name="Shirouzu T."/>
            <person name="Yoshinaga Y."/>
            <person name="Martin F.M."/>
            <person name="Grigoriev I.V."/>
            <person name="Hibbett D.S."/>
        </authorList>
    </citation>
    <scope>NUCLEOTIDE SEQUENCE [LARGE SCALE GENOMIC DNA]</scope>
    <source>
        <strain evidence="2 3">HHB12733</strain>
    </source>
</reference>
<dbReference type="AlphaFoldDB" id="A0A165DSB9"/>
<name>A0A165DSB9_9BASI</name>